<dbReference type="GO" id="GO:0005524">
    <property type="term" value="F:ATP binding"/>
    <property type="evidence" value="ECO:0007669"/>
    <property type="project" value="InterPro"/>
</dbReference>
<dbReference type="Proteomes" id="UP000320762">
    <property type="component" value="Unassembled WGS sequence"/>
</dbReference>
<dbReference type="OrthoDB" id="2722301at2759"/>
<proteinExistence type="predicted"/>
<dbReference type="InterPro" id="IPR000719">
    <property type="entry name" value="Prot_kinase_dom"/>
</dbReference>
<dbReference type="InterPro" id="IPR011009">
    <property type="entry name" value="Kinase-like_dom_sf"/>
</dbReference>
<sequence length="312" mass="35487">MLRSKNLKSSPVGAVALTDLDEARLSMDGSKYTAHISYFDYPFSPATKETDLPVLRIWAELRPYLYTKGYEIPEDIASPWLGSLYLGGKDHVIPKDGSNAIRASRRRDAATVIVKIIMQPSRELEIHQYLLGPDLRDHPHNHTVPIIDSFPFIRYTGDQYLDWMIIVEPMIHKRFIDYSILQMHGEVLVGIRQALEGLAFMHLNHVAHGDICNANMYSMSGTDFKNGVPAYSGAPSWTFRVWRPPRVFYLDFGLSVKIINDASRTRAVPTVAALSCPPRSWHARTRRYPLSVTLLRQMSTVWAACLGIRQCW</sequence>
<dbReference type="STRING" id="97359.A0A550BY09"/>
<dbReference type="Gene3D" id="3.30.200.20">
    <property type="entry name" value="Phosphorylase Kinase, domain 1"/>
    <property type="match status" value="1"/>
</dbReference>
<accession>A0A550BY09</accession>
<protein>
    <recommendedName>
        <fullName evidence="1">Protein kinase domain-containing protein</fullName>
    </recommendedName>
</protein>
<organism evidence="2 3">
    <name type="scientific">Schizophyllum amplum</name>
    <dbReference type="NCBI Taxonomy" id="97359"/>
    <lineage>
        <taxon>Eukaryota</taxon>
        <taxon>Fungi</taxon>
        <taxon>Dikarya</taxon>
        <taxon>Basidiomycota</taxon>
        <taxon>Agaricomycotina</taxon>
        <taxon>Agaricomycetes</taxon>
        <taxon>Agaricomycetidae</taxon>
        <taxon>Agaricales</taxon>
        <taxon>Schizophyllaceae</taxon>
        <taxon>Schizophyllum</taxon>
    </lineage>
</organism>
<dbReference type="AlphaFoldDB" id="A0A550BY09"/>
<evidence type="ECO:0000259" key="1">
    <source>
        <dbReference type="PROSITE" id="PS50011"/>
    </source>
</evidence>
<evidence type="ECO:0000313" key="3">
    <source>
        <dbReference type="Proteomes" id="UP000320762"/>
    </source>
</evidence>
<comment type="caution">
    <text evidence="2">The sequence shown here is derived from an EMBL/GenBank/DDBJ whole genome shotgun (WGS) entry which is preliminary data.</text>
</comment>
<gene>
    <name evidence="2" type="ORF">BD626DRAFT_615201</name>
</gene>
<name>A0A550BY09_9AGAR</name>
<dbReference type="EMBL" id="VDMD01000048">
    <property type="protein sequence ID" value="TRM57430.1"/>
    <property type="molecule type" value="Genomic_DNA"/>
</dbReference>
<dbReference type="Gene3D" id="1.10.510.10">
    <property type="entry name" value="Transferase(Phosphotransferase) domain 1"/>
    <property type="match status" value="1"/>
</dbReference>
<dbReference type="SUPFAM" id="SSF56112">
    <property type="entry name" value="Protein kinase-like (PK-like)"/>
    <property type="match status" value="1"/>
</dbReference>
<dbReference type="GO" id="GO:0004672">
    <property type="term" value="F:protein kinase activity"/>
    <property type="evidence" value="ECO:0007669"/>
    <property type="project" value="InterPro"/>
</dbReference>
<keyword evidence="3" id="KW-1185">Reference proteome</keyword>
<reference evidence="2 3" key="1">
    <citation type="journal article" date="2019" name="New Phytol.">
        <title>Comparative genomics reveals unique wood-decay strategies and fruiting body development in the Schizophyllaceae.</title>
        <authorList>
            <person name="Almasi E."/>
            <person name="Sahu N."/>
            <person name="Krizsan K."/>
            <person name="Balint B."/>
            <person name="Kovacs G.M."/>
            <person name="Kiss B."/>
            <person name="Cseklye J."/>
            <person name="Drula E."/>
            <person name="Henrissat B."/>
            <person name="Nagy I."/>
            <person name="Chovatia M."/>
            <person name="Adam C."/>
            <person name="LaButti K."/>
            <person name="Lipzen A."/>
            <person name="Riley R."/>
            <person name="Grigoriev I.V."/>
            <person name="Nagy L.G."/>
        </authorList>
    </citation>
    <scope>NUCLEOTIDE SEQUENCE [LARGE SCALE GENOMIC DNA]</scope>
    <source>
        <strain evidence="2 3">NL-1724</strain>
    </source>
</reference>
<dbReference type="PROSITE" id="PS50011">
    <property type="entry name" value="PROTEIN_KINASE_DOM"/>
    <property type="match status" value="1"/>
</dbReference>
<evidence type="ECO:0000313" key="2">
    <source>
        <dbReference type="EMBL" id="TRM57430.1"/>
    </source>
</evidence>
<feature type="domain" description="Protein kinase" evidence="1">
    <location>
        <begin position="70"/>
        <end position="312"/>
    </location>
</feature>